<proteinExistence type="predicted"/>
<sequence>MVEPLGSLGESATLGELRAMCAAMLPRVDPPELLLEVHSWTGFLDAYTHLADISTRMTGLPRSWLERGCKDARAFGSGVGGVAVLGGFSW</sequence>
<evidence type="ECO:0000313" key="1">
    <source>
        <dbReference type="EMBL" id="SEG81824.1"/>
    </source>
</evidence>
<dbReference type="RefSeq" id="WP_200827501.1">
    <property type="nucleotide sequence ID" value="NZ_FNVO01000014.1"/>
</dbReference>
<dbReference type="EMBL" id="FNVO01000014">
    <property type="protein sequence ID" value="SEG81824.1"/>
    <property type="molecule type" value="Genomic_DNA"/>
</dbReference>
<dbReference type="AlphaFoldDB" id="A0A1H6D9R7"/>
<evidence type="ECO:0000313" key="2">
    <source>
        <dbReference type="Proteomes" id="UP000236723"/>
    </source>
</evidence>
<gene>
    <name evidence="1" type="ORF">SAMN04489712_114152</name>
</gene>
<reference evidence="2" key="1">
    <citation type="submission" date="2016-10" db="EMBL/GenBank/DDBJ databases">
        <authorList>
            <person name="Varghese N."/>
            <person name="Submissions S."/>
        </authorList>
    </citation>
    <scope>NUCLEOTIDE SEQUENCE [LARGE SCALE GENOMIC DNA]</scope>
    <source>
        <strain evidence="2">DSM 43163</strain>
    </source>
</reference>
<name>A0A1H6D9R7_9ACTN</name>
<dbReference type="Proteomes" id="UP000236723">
    <property type="component" value="Unassembled WGS sequence"/>
</dbReference>
<keyword evidence="2" id="KW-1185">Reference proteome</keyword>
<organism evidence="1 2">
    <name type="scientific">Thermomonospora echinospora</name>
    <dbReference type="NCBI Taxonomy" id="1992"/>
    <lineage>
        <taxon>Bacteria</taxon>
        <taxon>Bacillati</taxon>
        <taxon>Actinomycetota</taxon>
        <taxon>Actinomycetes</taxon>
        <taxon>Streptosporangiales</taxon>
        <taxon>Thermomonosporaceae</taxon>
        <taxon>Thermomonospora</taxon>
    </lineage>
</organism>
<protein>
    <submittedName>
        <fullName evidence="1">Uncharacterized protein</fullName>
    </submittedName>
</protein>
<accession>A0A1H6D9R7</accession>